<organism evidence="2 3">
    <name type="scientific">candidate division WOR-3 bacterium JGI_Cruoil_03_51_56</name>
    <dbReference type="NCBI Taxonomy" id="1973747"/>
    <lineage>
        <taxon>Bacteria</taxon>
        <taxon>Bacteria division WOR-3</taxon>
    </lineage>
</organism>
<evidence type="ECO:0000313" key="2">
    <source>
        <dbReference type="EMBL" id="OYD15208.1"/>
    </source>
</evidence>
<dbReference type="GO" id="GO:0005506">
    <property type="term" value="F:iron ion binding"/>
    <property type="evidence" value="ECO:0007669"/>
    <property type="project" value="InterPro"/>
</dbReference>
<protein>
    <recommendedName>
        <fullName evidence="1">NIF system FeS cluster assembly NifU N-terminal domain-containing protein</fullName>
    </recommendedName>
</protein>
<dbReference type="Gene3D" id="3.90.1010.10">
    <property type="match status" value="1"/>
</dbReference>
<evidence type="ECO:0000259" key="1">
    <source>
        <dbReference type="Pfam" id="PF01592"/>
    </source>
</evidence>
<accession>A0A235BS92</accession>
<evidence type="ECO:0000313" key="3">
    <source>
        <dbReference type="Proteomes" id="UP000215559"/>
    </source>
</evidence>
<dbReference type="CDD" id="cd06664">
    <property type="entry name" value="IscU_like"/>
    <property type="match status" value="1"/>
</dbReference>
<dbReference type="EMBL" id="NOZP01000116">
    <property type="protein sequence ID" value="OYD15208.1"/>
    <property type="molecule type" value="Genomic_DNA"/>
</dbReference>
<dbReference type="Proteomes" id="UP000215559">
    <property type="component" value="Unassembled WGS sequence"/>
</dbReference>
<gene>
    <name evidence="2" type="ORF">CH330_06285</name>
</gene>
<dbReference type="Pfam" id="PF01592">
    <property type="entry name" value="NifU_N"/>
    <property type="match status" value="1"/>
</dbReference>
<dbReference type="AlphaFoldDB" id="A0A235BS92"/>
<proteinExistence type="predicted"/>
<dbReference type="PANTHER" id="PTHR10093">
    <property type="entry name" value="IRON-SULFUR CLUSTER ASSEMBLY ENZYME NIFU HOMOLOG"/>
    <property type="match status" value="1"/>
</dbReference>
<reference evidence="2 3" key="1">
    <citation type="submission" date="2017-07" db="EMBL/GenBank/DDBJ databases">
        <title>Recovery of genomes from metagenomes via a dereplication, aggregation, and scoring strategy.</title>
        <authorList>
            <person name="Sieber C.M."/>
            <person name="Probst A.J."/>
            <person name="Sharrar A."/>
            <person name="Thomas B.C."/>
            <person name="Hess M."/>
            <person name="Tringe S.G."/>
            <person name="Banfield J.F."/>
        </authorList>
    </citation>
    <scope>NUCLEOTIDE SEQUENCE [LARGE SCALE GENOMIC DNA]</scope>
    <source>
        <strain evidence="2">JGI_Cruoil_03_51_56</strain>
    </source>
</reference>
<dbReference type="GO" id="GO:0051536">
    <property type="term" value="F:iron-sulfur cluster binding"/>
    <property type="evidence" value="ECO:0007669"/>
    <property type="project" value="InterPro"/>
</dbReference>
<comment type="caution">
    <text evidence="2">The sequence shown here is derived from an EMBL/GenBank/DDBJ whole genome shotgun (WGS) entry which is preliminary data.</text>
</comment>
<feature type="domain" description="NIF system FeS cluster assembly NifU N-terminal" evidence="1">
    <location>
        <begin position="30"/>
        <end position="142"/>
    </location>
</feature>
<name>A0A235BS92_UNCW3</name>
<sequence>MPDKGVAEEHQDDRFDDLQQQVLKGMGKTYTPVVMALWKDPQNAGSLDYPDGYGQVTGPCGDTMQIWLRVRNDVIIDAKFWTDGCGPSIVCGSIITIMVKGKSLEAAVRIDQQMVLDELGGLPEESHHCALLAADALGAAIGCVRSELVAEKTKEVKHADI</sequence>
<dbReference type="GO" id="GO:0016226">
    <property type="term" value="P:iron-sulfur cluster assembly"/>
    <property type="evidence" value="ECO:0007669"/>
    <property type="project" value="InterPro"/>
</dbReference>
<dbReference type="InterPro" id="IPR002871">
    <property type="entry name" value="NIF_FeS_clus_asmbl_NifU_N"/>
</dbReference>
<dbReference type="SUPFAM" id="SSF82649">
    <property type="entry name" value="SufE/NifU"/>
    <property type="match status" value="1"/>
</dbReference>